<accession>A0ABQ0ATX2</accession>
<comment type="caution">
    <text evidence="1">The sequence shown here is derived from an EMBL/GenBank/DDBJ whole genome shotgun (WGS) entry which is preliminary data.</text>
</comment>
<evidence type="ECO:0000313" key="2">
    <source>
        <dbReference type="Proteomes" id="UP001600894"/>
    </source>
</evidence>
<organism evidence="1 2">
    <name type="scientific">Enterocloster alcoholdehydrogenati</name>
    <dbReference type="NCBI Taxonomy" id="2547410"/>
    <lineage>
        <taxon>Bacteria</taxon>
        <taxon>Bacillati</taxon>
        <taxon>Bacillota</taxon>
        <taxon>Clostridia</taxon>
        <taxon>Lachnospirales</taxon>
        <taxon>Lachnospiraceae</taxon>
        <taxon>Enterocloster</taxon>
    </lineage>
</organism>
<sequence>MPFSVFRKHENKALGLFVICQFVQKYTYTSQLETRISAQIAAWLNSYPGNVNFL</sequence>
<evidence type="ECO:0000313" key="1">
    <source>
        <dbReference type="EMBL" id="GAA6267483.1"/>
    </source>
</evidence>
<dbReference type="EMBL" id="BAABXL010000001">
    <property type="protein sequence ID" value="GAA6267483.1"/>
    <property type="molecule type" value="Genomic_DNA"/>
</dbReference>
<protein>
    <submittedName>
        <fullName evidence="1">Uncharacterized protein</fullName>
    </submittedName>
</protein>
<dbReference type="Proteomes" id="UP001600894">
    <property type="component" value="Unassembled WGS sequence"/>
</dbReference>
<name>A0ABQ0ATX2_9FIRM</name>
<reference evidence="1 2" key="1">
    <citation type="submission" date="2024-04" db="EMBL/GenBank/DDBJ databases">
        <title>Defined microbial consortia suppress multidrug-resistant proinflammatory Enterobacteriaceae via ecological control.</title>
        <authorList>
            <person name="Furuichi M."/>
            <person name="Kawaguchi T."/>
            <person name="Pust M."/>
            <person name="Yasuma K."/>
            <person name="Plichta D."/>
            <person name="Hasegawa N."/>
            <person name="Ohya T."/>
            <person name="Bhattarai S."/>
            <person name="Sasajima S."/>
            <person name="Aoto Y."/>
            <person name="Tuganbaev T."/>
            <person name="Yaginuma M."/>
            <person name="Ueda M."/>
            <person name="Okahashi N."/>
            <person name="Amafuji K."/>
            <person name="Kiridooshi Y."/>
            <person name="Sugita K."/>
            <person name="Strazar M."/>
            <person name="Skelly A."/>
            <person name="Suda W."/>
            <person name="Hattori M."/>
            <person name="Nakamoto N."/>
            <person name="Caballero S."/>
            <person name="Norman J."/>
            <person name="Olle B."/>
            <person name="Tanoue T."/>
            <person name="Arita M."/>
            <person name="Bucci V."/>
            <person name="Atarashi K."/>
            <person name="Xavier R."/>
            <person name="Honda K."/>
        </authorList>
    </citation>
    <scope>NUCLEOTIDE SEQUENCE [LARGE SCALE GENOMIC DNA]</scope>
    <source>
        <strain evidence="2">f13</strain>
    </source>
</reference>
<proteinExistence type="predicted"/>
<keyword evidence="2" id="KW-1185">Reference proteome</keyword>
<gene>
    <name evidence="1" type="ORF">F130042H8_05430</name>
</gene>